<dbReference type="OrthoDB" id="3501905at2759"/>
<name>A0A395II74_9HELO</name>
<evidence type="ECO:0000313" key="2">
    <source>
        <dbReference type="Proteomes" id="UP000249056"/>
    </source>
</evidence>
<sequence>MACQYDKDTNCYSADYSSPVPHYEAVDRTQNTSFLSRSHAYMKQTSPFSETFFQVNNFKVEHEVEEKQLSSSSLYPDKFYIPSAPWHFNQLQTVPSVSSPFNDDLYNQSSAYSLGEEKSGGGGPVFTAYLNSTMSQEGSYCRDISHRTLSAPHTQDRFSPNSPSYATAGLEKTGSNSGLETYYAYQTSTPQTSAFSPSILKF</sequence>
<gene>
    <name evidence="1" type="ORF">DID88_010379</name>
</gene>
<organism evidence="1 2">
    <name type="scientific">Monilinia fructigena</name>
    <dbReference type="NCBI Taxonomy" id="38457"/>
    <lineage>
        <taxon>Eukaryota</taxon>
        <taxon>Fungi</taxon>
        <taxon>Dikarya</taxon>
        <taxon>Ascomycota</taxon>
        <taxon>Pezizomycotina</taxon>
        <taxon>Leotiomycetes</taxon>
        <taxon>Helotiales</taxon>
        <taxon>Sclerotiniaceae</taxon>
        <taxon>Monilinia</taxon>
    </lineage>
</organism>
<proteinExistence type="predicted"/>
<dbReference type="Proteomes" id="UP000249056">
    <property type="component" value="Unassembled WGS sequence"/>
</dbReference>
<dbReference type="AlphaFoldDB" id="A0A395II74"/>
<keyword evidence="2" id="KW-1185">Reference proteome</keyword>
<comment type="caution">
    <text evidence="1">The sequence shown here is derived from an EMBL/GenBank/DDBJ whole genome shotgun (WGS) entry which is preliminary data.</text>
</comment>
<evidence type="ECO:0000313" key="1">
    <source>
        <dbReference type="EMBL" id="RAL58099.1"/>
    </source>
</evidence>
<dbReference type="EMBL" id="QKRW01000100">
    <property type="protein sequence ID" value="RAL58099.1"/>
    <property type="molecule type" value="Genomic_DNA"/>
</dbReference>
<reference evidence="1 2" key="1">
    <citation type="submission" date="2018-06" db="EMBL/GenBank/DDBJ databases">
        <title>Genome Sequence of the Brown Rot Fungal Pathogen Monilinia fructigena.</title>
        <authorList>
            <person name="Landi L."/>
            <person name="De Miccolis Angelini R.M."/>
            <person name="Pollastro S."/>
            <person name="Abate D."/>
            <person name="Faretra F."/>
            <person name="Romanazzi G."/>
        </authorList>
    </citation>
    <scope>NUCLEOTIDE SEQUENCE [LARGE SCALE GENOMIC DNA]</scope>
    <source>
        <strain evidence="1 2">Mfrg269</strain>
    </source>
</reference>
<protein>
    <submittedName>
        <fullName evidence="1">Uncharacterized protein</fullName>
    </submittedName>
</protein>
<accession>A0A395II74</accession>